<dbReference type="EMBL" id="JABANP010000099">
    <property type="protein sequence ID" value="KAF4690421.1"/>
    <property type="molecule type" value="Genomic_DNA"/>
</dbReference>
<protein>
    <submittedName>
        <fullName evidence="1">Uncharacterized protein</fullName>
    </submittedName>
</protein>
<accession>A0A7J6P4Z1</accession>
<gene>
    <name evidence="1" type="ORF">FOZ60_017375</name>
</gene>
<evidence type="ECO:0000313" key="2">
    <source>
        <dbReference type="Proteomes" id="UP000541610"/>
    </source>
</evidence>
<organism evidence="1 2">
    <name type="scientific">Perkinsus olseni</name>
    <name type="common">Perkinsus atlanticus</name>
    <dbReference type="NCBI Taxonomy" id="32597"/>
    <lineage>
        <taxon>Eukaryota</taxon>
        <taxon>Sar</taxon>
        <taxon>Alveolata</taxon>
        <taxon>Perkinsozoa</taxon>
        <taxon>Perkinsea</taxon>
        <taxon>Perkinsida</taxon>
        <taxon>Perkinsidae</taxon>
        <taxon>Perkinsus</taxon>
    </lineage>
</organism>
<reference evidence="1 2" key="1">
    <citation type="submission" date="2020-04" db="EMBL/GenBank/DDBJ databases">
        <title>Perkinsus olseni comparative genomics.</title>
        <authorList>
            <person name="Bogema D.R."/>
        </authorList>
    </citation>
    <scope>NUCLEOTIDE SEQUENCE [LARGE SCALE GENOMIC DNA]</scope>
    <source>
        <strain evidence="1">00978-12</strain>
    </source>
</reference>
<dbReference type="Proteomes" id="UP000541610">
    <property type="component" value="Unassembled WGS sequence"/>
</dbReference>
<sequence length="129" mass="14667">MVAHDVNDTMASRHALTAHRSEGQCTARGLTRKFLRDDWTNNVYQCRLPYPVPLFLILLQKFQYPSGITRALGKSCLDIFLDLQEEMLRTPHSDILEEDKCKKLMDEVCVIYEGATRSATTKFSLATGV</sequence>
<proteinExistence type="predicted"/>
<dbReference type="AlphaFoldDB" id="A0A7J6P4Z1"/>
<evidence type="ECO:0000313" key="1">
    <source>
        <dbReference type="EMBL" id="KAF4690421.1"/>
    </source>
</evidence>
<comment type="caution">
    <text evidence="1">The sequence shown here is derived from an EMBL/GenBank/DDBJ whole genome shotgun (WGS) entry which is preliminary data.</text>
</comment>
<name>A0A7J6P4Z1_PEROL</name>